<protein>
    <submittedName>
        <fullName evidence="6">RND family efflux transporter MFP subunit</fullName>
    </submittedName>
</protein>
<keyword evidence="2" id="KW-0175">Coiled coil</keyword>
<evidence type="ECO:0000256" key="2">
    <source>
        <dbReference type="SAM" id="Coils"/>
    </source>
</evidence>
<dbReference type="Pfam" id="PF25954">
    <property type="entry name" value="Beta-barrel_RND_2"/>
    <property type="match status" value="1"/>
</dbReference>
<gene>
    <name evidence="6" type="ORF">EV194_101530</name>
</gene>
<dbReference type="InterPro" id="IPR058648">
    <property type="entry name" value="HH_CzcB-like"/>
</dbReference>
<evidence type="ECO:0000256" key="1">
    <source>
        <dbReference type="ARBA" id="ARBA00009477"/>
    </source>
</evidence>
<keyword evidence="7" id="KW-1185">Reference proteome</keyword>
<dbReference type="Gene3D" id="2.40.30.170">
    <property type="match status" value="1"/>
</dbReference>
<accession>A0A4R2GRV2</accession>
<evidence type="ECO:0000313" key="6">
    <source>
        <dbReference type="EMBL" id="TCO10896.1"/>
    </source>
</evidence>
<feature type="domain" description="Multidrug resistance protein MdtA-like C-terminal permuted SH3" evidence="5">
    <location>
        <begin position="310"/>
        <end position="370"/>
    </location>
</feature>
<dbReference type="InterPro" id="IPR058627">
    <property type="entry name" value="MdtA-like_C"/>
</dbReference>
<dbReference type="PANTHER" id="PTHR30469:SF15">
    <property type="entry name" value="HLYD FAMILY OF SECRETION PROTEINS"/>
    <property type="match status" value="1"/>
</dbReference>
<dbReference type="InterPro" id="IPR058792">
    <property type="entry name" value="Beta-barrel_RND_2"/>
</dbReference>
<sequence>MILYRETMAKNIIRVVVVSIILVLHGCGARVADEEQDKRNQLAEYRSQMDELRQKIAQLEYELDNNSDRSRVNVELNDLKETVFEHFIEVMGRVQSDRNLIVRPEAAGNIVDILVKEGDYVRKGDIMARLNTNALDRSIQEMEVNLDLANTMYERQAKLWNQNIGSEVQYLQAKSNKESLERRLEGLQAQRAMAVVKSPVNGVVDEVIQKQGEMAGPSIPFARVVNVEQLYVTADVAERHLTSVRSGDSVSVRFPVLGTTRTETINRTSSVIDADSRTFRIRVEMDNPGNRIKPNLMAVLQLRTYRNPEALVVPSILIKQDFTGQFLFVAEEENGNYVSRKRYITTGLNHNNNTVVESGLYPGDKVITEGFAMVVDGTLLNVNN</sequence>
<dbReference type="SUPFAM" id="SSF111369">
    <property type="entry name" value="HlyD-like secretion proteins"/>
    <property type="match status" value="1"/>
</dbReference>
<comment type="similarity">
    <text evidence="1">Belongs to the membrane fusion protein (MFP) (TC 8.A.1) family.</text>
</comment>
<dbReference type="Proteomes" id="UP000295221">
    <property type="component" value="Unassembled WGS sequence"/>
</dbReference>
<dbReference type="GO" id="GO:1990281">
    <property type="term" value="C:efflux pump complex"/>
    <property type="evidence" value="ECO:0007669"/>
    <property type="project" value="TreeGrafter"/>
</dbReference>
<dbReference type="NCBIfam" id="TIGR01730">
    <property type="entry name" value="RND_mfp"/>
    <property type="match status" value="1"/>
</dbReference>
<dbReference type="GO" id="GO:0015562">
    <property type="term" value="F:efflux transmembrane transporter activity"/>
    <property type="evidence" value="ECO:0007669"/>
    <property type="project" value="TreeGrafter"/>
</dbReference>
<dbReference type="Gene3D" id="1.10.287.470">
    <property type="entry name" value="Helix hairpin bin"/>
    <property type="match status" value="1"/>
</dbReference>
<proteinExistence type="inferred from homology"/>
<evidence type="ECO:0000259" key="3">
    <source>
        <dbReference type="Pfam" id="PF25893"/>
    </source>
</evidence>
<dbReference type="Pfam" id="PF25967">
    <property type="entry name" value="RND-MFP_C"/>
    <property type="match status" value="1"/>
</dbReference>
<feature type="coiled-coil region" evidence="2">
    <location>
        <begin position="35"/>
        <end position="69"/>
    </location>
</feature>
<feature type="domain" description="CzcB-like alpha-helical hairpin" evidence="3">
    <location>
        <begin position="141"/>
        <end position="186"/>
    </location>
</feature>
<organism evidence="6 7">
    <name type="scientific">Natronoflexus pectinivorans</name>
    <dbReference type="NCBI Taxonomy" id="682526"/>
    <lineage>
        <taxon>Bacteria</taxon>
        <taxon>Pseudomonadati</taxon>
        <taxon>Bacteroidota</taxon>
        <taxon>Bacteroidia</taxon>
        <taxon>Marinilabiliales</taxon>
        <taxon>Marinilabiliaceae</taxon>
        <taxon>Natronoflexus</taxon>
    </lineage>
</organism>
<evidence type="ECO:0000259" key="4">
    <source>
        <dbReference type="Pfam" id="PF25954"/>
    </source>
</evidence>
<dbReference type="EMBL" id="SLWK01000001">
    <property type="protein sequence ID" value="TCO10896.1"/>
    <property type="molecule type" value="Genomic_DNA"/>
</dbReference>
<reference evidence="6 7" key="1">
    <citation type="submission" date="2019-03" db="EMBL/GenBank/DDBJ databases">
        <title>Genomic Encyclopedia of Type Strains, Phase IV (KMG-IV): sequencing the most valuable type-strain genomes for metagenomic binning, comparative biology and taxonomic classification.</title>
        <authorList>
            <person name="Goeker M."/>
        </authorList>
    </citation>
    <scope>NUCLEOTIDE SEQUENCE [LARGE SCALE GENOMIC DNA]</scope>
    <source>
        <strain evidence="6 7">DSM 24179</strain>
    </source>
</reference>
<evidence type="ECO:0000313" key="7">
    <source>
        <dbReference type="Proteomes" id="UP000295221"/>
    </source>
</evidence>
<name>A0A4R2GRV2_9BACT</name>
<feature type="coiled-coil region" evidence="2">
    <location>
        <begin position="170"/>
        <end position="197"/>
    </location>
</feature>
<dbReference type="AlphaFoldDB" id="A0A4R2GRV2"/>
<comment type="caution">
    <text evidence="6">The sequence shown here is derived from an EMBL/GenBank/DDBJ whole genome shotgun (WGS) entry which is preliminary data.</text>
</comment>
<dbReference type="PANTHER" id="PTHR30469">
    <property type="entry name" value="MULTIDRUG RESISTANCE PROTEIN MDTA"/>
    <property type="match status" value="1"/>
</dbReference>
<dbReference type="Gene3D" id="2.40.50.100">
    <property type="match status" value="1"/>
</dbReference>
<feature type="domain" description="CusB-like beta-barrel" evidence="4">
    <location>
        <begin position="231"/>
        <end position="304"/>
    </location>
</feature>
<dbReference type="Gene3D" id="2.40.420.20">
    <property type="match status" value="1"/>
</dbReference>
<evidence type="ECO:0000259" key="5">
    <source>
        <dbReference type="Pfam" id="PF25967"/>
    </source>
</evidence>
<dbReference type="InterPro" id="IPR006143">
    <property type="entry name" value="RND_pump_MFP"/>
</dbReference>
<dbReference type="Pfam" id="PF25893">
    <property type="entry name" value="HH_CzcB"/>
    <property type="match status" value="1"/>
</dbReference>